<sequence length="371" mass="41413">MSDFSIIRYPICLTELVMTADQKFKHWMRTLIVLFIVLFLYIIIADRHAPLTTEGRVQGYVVQVAPEVSGKVTDVLIENNQSVQKGDVLFTIDDRKYKIALEQAELSLQSAYEKEATLYSQREAALANIARAQATFDNAHREYTRLLTLSKQKVISQSTLDNAFAQNQVSRAALKAERQNLKVIEAQLGVQKGQSTAVRIAKNGIEKAQLDLANTAVLAPSDGVVTNLQLEVGTMANTNMPLLTFVPTGSLWVAADFREKSVANVDKTFHALVTFDANPGSVYDFDLASRDYGVAAAQQTPNGALTKVEVNNRWVRDAQRTRVNLTSSEELPPALFVGSRATIVLYPDNNIFWQWMAQAQIHLASWFHFIY</sequence>
<dbReference type="PANTHER" id="PTHR30367">
    <property type="entry name" value="P-HYDROXYBENZOIC ACID EFFLUX PUMP SUBUNIT AAEA-RELATED"/>
    <property type="match status" value="1"/>
</dbReference>
<evidence type="ECO:0000256" key="2">
    <source>
        <dbReference type="SAM" id="Phobius"/>
    </source>
</evidence>
<dbReference type="Proteomes" id="UP000242664">
    <property type="component" value="Unassembled WGS sequence"/>
</dbReference>
<dbReference type="EMBL" id="DS267829">
    <property type="protein sequence ID" value="EDN56681.1"/>
    <property type="molecule type" value="Genomic_DNA"/>
</dbReference>
<evidence type="ECO:0000313" key="4">
    <source>
        <dbReference type="EMBL" id="EDN56681.1"/>
    </source>
</evidence>
<proteinExistence type="inferred from homology"/>
<evidence type="ECO:0000313" key="5">
    <source>
        <dbReference type="Proteomes" id="UP000242664"/>
    </source>
</evidence>
<feature type="domain" description="Multidrug resistance protein MdtA-like barrel-sandwich hybrid" evidence="3">
    <location>
        <begin position="61"/>
        <end position="240"/>
    </location>
</feature>
<name>A0ABM9WTE5_VIBAE</name>
<dbReference type="Gene3D" id="2.40.30.170">
    <property type="match status" value="1"/>
</dbReference>
<organism evidence="4 5">
    <name type="scientific">Vibrio antiquarius (strain Ex25)</name>
    <dbReference type="NCBI Taxonomy" id="150340"/>
    <lineage>
        <taxon>Bacteria</taxon>
        <taxon>Pseudomonadati</taxon>
        <taxon>Pseudomonadota</taxon>
        <taxon>Gammaproteobacteria</taxon>
        <taxon>Vibrionales</taxon>
        <taxon>Vibrionaceae</taxon>
        <taxon>Vibrio</taxon>
        <taxon>Vibrio diabolicus subgroup</taxon>
    </lineage>
</organism>
<feature type="transmembrane region" description="Helical" evidence="2">
    <location>
        <begin position="27"/>
        <end position="44"/>
    </location>
</feature>
<dbReference type="Gene3D" id="2.40.50.100">
    <property type="match status" value="1"/>
</dbReference>
<gene>
    <name evidence="4" type="ORF">VEx25_B0352</name>
</gene>
<keyword evidence="2" id="KW-1133">Transmembrane helix</keyword>
<dbReference type="SUPFAM" id="SSF111369">
    <property type="entry name" value="HlyD-like secretion proteins"/>
    <property type="match status" value="3"/>
</dbReference>
<dbReference type="InterPro" id="IPR050393">
    <property type="entry name" value="MFP_Efflux_Pump"/>
</dbReference>
<accession>A0ABM9WTE5</accession>
<keyword evidence="2" id="KW-0812">Transmembrane</keyword>
<dbReference type="Pfam" id="PF25917">
    <property type="entry name" value="BSH_RND"/>
    <property type="match status" value="1"/>
</dbReference>
<protein>
    <submittedName>
        <fullName evidence="4">Multidrug resistance efflux pump</fullName>
    </submittedName>
</protein>
<evidence type="ECO:0000259" key="3">
    <source>
        <dbReference type="Pfam" id="PF25917"/>
    </source>
</evidence>
<dbReference type="Gene3D" id="1.10.287.470">
    <property type="entry name" value="Helix hairpin bin"/>
    <property type="match status" value="1"/>
</dbReference>
<keyword evidence="2" id="KW-0472">Membrane</keyword>
<dbReference type="InterPro" id="IPR058625">
    <property type="entry name" value="MdtA-like_BSH"/>
</dbReference>
<comment type="similarity">
    <text evidence="1">Belongs to the membrane fusion protein (MFP) (TC 8.A.1) family.</text>
</comment>
<keyword evidence="5" id="KW-1185">Reference proteome</keyword>
<evidence type="ECO:0000256" key="1">
    <source>
        <dbReference type="ARBA" id="ARBA00009477"/>
    </source>
</evidence>
<dbReference type="PANTHER" id="PTHR30367:SF6">
    <property type="entry name" value="SECRETION PROTEIN-RELATED"/>
    <property type="match status" value="1"/>
</dbReference>
<reference evidence="5" key="1">
    <citation type="submission" date="2006-10" db="EMBL/GenBank/DDBJ databases">
        <authorList>
            <person name="Heidelberg J."/>
            <person name="Sebastian Y."/>
        </authorList>
    </citation>
    <scope>NUCLEOTIDE SEQUENCE [LARGE SCALE GENOMIC DNA]</scope>
    <source>
        <strain evidence="5">EX25</strain>
    </source>
</reference>